<dbReference type="GO" id="GO:0005886">
    <property type="term" value="C:plasma membrane"/>
    <property type="evidence" value="ECO:0007669"/>
    <property type="project" value="UniProtKB-SubCell"/>
</dbReference>
<evidence type="ECO:0000256" key="13">
    <source>
        <dbReference type="ARBA" id="ARBA00022840"/>
    </source>
</evidence>
<evidence type="ECO:0000256" key="3">
    <source>
        <dbReference type="ARBA" id="ARBA00022475"/>
    </source>
</evidence>
<evidence type="ECO:0000256" key="15">
    <source>
        <dbReference type="ARBA" id="ARBA00023136"/>
    </source>
</evidence>
<feature type="binding site" evidence="20">
    <location>
        <position position="293"/>
    </location>
    <ligand>
        <name>ATP</name>
        <dbReference type="ChEBI" id="CHEBI:30616"/>
    </ligand>
</feature>
<dbReference type="InterPro" id="IPR008271">
    <property type="entry name" value="Ser/Thr_kinase_AS"/>
</dbReference>
<evidence type="ECO:0000256" key="8">
    <source>
        <dbReference type="ARBA" id="ARBA00022692"/>
    </source>
</evidence>
<dbReference type="FunFam" id="3.80.10.10:FF:000383">
    <property type="entry name" value="Leucine-rich repeat receptor protein kinase EMS1"/>
    <property type="match status" value="1"/>
</dbReference>
<organism evidence="22 23">
    <name type="scientific">Prunus avium</name>
    <name type="common">Cherry</name>
    <name type="synonym">Cerasus avium</name>
    <dbReference type="NCBI Taxonomy" id="42229"/>
    <lineage>
        <taxon>Eukaryota</taxon>
        <taxon>Viridiplantae</taxon>
        <taxon>Streptophyta</taxon>
        <taxon>Embryophyta</taxon>
        <taxon>Tracheophyta</taxon>
        <taxon>Spermatophyta</taxon>
        <taxon>Magnoliopsida</taxon>
        <taxon>eudicotyledons</taxon>
        <taxon>Gunneridae</taxon>
        <taxon>Pentapetalae</taxon>
        <taxon>rosids</taxon>
        <taxon>fabids</taxon>
        <taxon>Rosales</taxon>
        <taxon>Rosaceae</taxon>
        <taxon>Amygdaloideae</taxon>
        <taxon>Amygdaleae</taxon>
        <taxon>Prunus</taxon>
    </lineage>
</organism>
<dbReference type="SUPFAM" id="SSF52058">
    <property type="entry name" value="L domain-like"/>
    <property type="match status" value="1"/>
</dbReference>
<evidence type="ECO:0000313" key="22">
    <source>
        <dbReference type="Proteomes" id="UP000515124"/>
    </source>
</evidence>
<gene>
    <name evidence="23" type="primary">LOC110752542</name>
</gene>
<dbReference type="Pfam" id="PF00560">
    <property type="entry name" value="LRR_1"/>
    <property type="match status" value="5"/>
</dbReference>
<evidence type="ECO:0000256" key="10">
    <source>
        <dbReference type="ARBA" id="ARBA00022737"/>
    </source>
</evidence>
<sequence length="550" mass="60769">MNTNLLYGSIPLNLGSLKYLKIISVAENQLTGEPGVPQLRFLSSLFNCSSLESLVVTYNPLNGIMPDSFGNISYSSLRDFYAQGCQIKGPMPTTLDSLTTLTLLSLDHNNISGNLPPSLGGMRSLQRLVLHNNSIEGHIPHELCHTRNLGELSLGNNKISGLIPDCIGNLNHLQILLLNSNNLTSSIPVNLWNLESLLFLDLSFNSFSGELPARMRNLISLQGIDLSWNQISGNIPSNIGAFQSLNYFNMSNNMFMGPIPQTFGDLKGNLLGAGSFGSVYKGILSDGTIVAVKVLNMQMERASKSFNAECNVWRAIRHRNLVKVITSCSSPEVRALVLQYMSNGSLEKWLYSHNYCLNLLQRVSVLVDVALALEYLHHGQSELVVHCDLKPSNILLDDEMVAHVGDFGLAKILANIKDATQTRTLGTLGYISPEYGYAGIVSTRGDVYSFGIMLLELIVRKKPTDEMFAEELSLRQWINASLTDRVLEVVDIGLLNTEEGRDMNATEDIIFSIMEIGLRCSEDVPEKRMDIKDVVPQLMKIKLGLESSRN</sequence>
<evidence type="ECO:0000256" key="9">
    <source>
        <dbReference type="ARBA" id="ARBA00022729"/>
    </source>
</evidence>
<comment type="catalytic activity">
    <reaction evidence="18">
        <text>L-threonyl-[protein] + ATP = O-phospho-L-threonyl-[protein] + ADP + H(+)</text>
        <dbReference type="Rhea" id="RHEA:46608"/>
        <dbReference type="Rhea" id="RHEA-COMP:11060"/>
        <dbReference type="Rhea" id="RHEA-COMP:11605"/>
        <dbReference type="ChEBI" id="CHEBI:15378"/>
        <dbReference type="ChEBI" id="CHEBI:30013"/>
        <dbReference type="ChEBI" id="CHEBI:30616"/>
        <dbReference type="ChEBI" id="CHEBI:61977"/>
        <dbReference type="ChEBI" id="CHEBI:456216"/>
        <dbReference type="EC" id="2.7.11.1"/>
    </reaction>
</comment>
<dbReference type="KEGG" id="pavi:110752542"/>
<keyword evidence="6" id="KW-0433">Leucine-rich repeat</keyword>
<keyword evidence="3" id="KW-1003">Cell membrane</keyword>
<comment type="catalytic activity">
    <reaction evidence="19">
        <text>L-seryl-[protein] + ATP = O-phospho-L-seryl-[protein] + ADP + H(+)</text>
        <dbReference type="Rhea" id="RHEA:17989"/>
        <dbReference type="Rhea" id="RHEA-COMP:9863"/>
        <dbReference type="Rhea" id="RHEA-COMP:11604"/>
        <dbReference type="ChEBI" id="CHEBI:15378"/>
        <dbReference type="ChEBI" id="CHEBI:29999"/>
        <dbReference type="ChEBI" id="CHEBI:30616"/>
        <dbReference type="ChEBI" id="CHEBI:83421"/>
        <dbReference type="ChEBI" id="CHEBI:456216"/>
        <dbReference type="EC" id="2.7.11.1"/>
    </reaction>
</comment>
<dbReference type="SMART" id="SM00220">
    <property type="entry name" value="S_TKc"/>
    <property type="match status" value="1"/>
</dbReference>
<dbReference type="GeneID" id="110752542"/>
<keyword evidence="5" id="KW-0597">Phosphoprotein</keyword>
<evidence type="ECO:0000256" key="1">
    <source>
        <dbReference type="ARBA" id="ARBA00004162"/>
    </source>
</evidence>
<dbReference type="InterPro" id="IPR017441">
    <property type="entry name" value="Protein_kinase_ATP_BS"/>
</dbReference>
<name>A0A6P5S5W6_PRUAV</name>
<keyword evidence="11 20" id="KW-0547">Nucleotide-binding</keyword>
<evidence type="ECO:0000256" key="19">
    <source>
        <dbReference type="ARBA" id="ARBA00048679"/>
    </source>
</evidence>
<dbReference type="PROSITE" id="PS00108">
    <property type="entry name" value="PROTEIN_KINASE_ST"/>
    <property type="match status" value="1"/>
</dbReference>
<dbReference type="Pfam" id="PF00069">
    <property type="entry name" value="Pkinase"/>
    <property type="match status" value="1"/>
</dbReference>
<keyword evidence="7" id="KW-0808">Transferase</keyword>
<dbReference type="AlphaFoldDB" id="A0A6P5S5W6"/>
<keyword evidence="4" id="KW-0723">Serine/threonine-protein kinase</keyword>
<reference evidence="23" key="1">
    <citation type="submission" date="2025-08" db="UniProtKB">
        <authorList>
            <consortium name="RefSeq"/>
        </authorList>
    </citation>
    <scope>IDENTIFICATION</scope>
</reference>
<evidence type="ECO:0000256" key="17">
    <source>
        <dbReference type="ARBA" id="ARBA00023180"/>
    </source>
</evidence>
<evidence type="ECO:0000256" key="11">
    <source>
        <dbReference type="ARBA" id="ARBA00022741"/>
    </source>
</evidence>
<dbReference type="SUPFAM" id="SSF56112">
    <property type="entry name" value="Protein kinase-like (PK-like)"/>
    <property type="match status" value="1"/>
</dbReference>
<evidence type="ECO:0000256" key="20">
    <source>
        <dbReference type="PROSITE-ProRule" id="PRU10141"/>
    </source>
</evidence>
<feature type="domain" description="Protein kinase" evidence="21">
    <location>
        <begin position="265"/>
        <end position="543"/>
    </location>
</feature>
<evidence type="ECO:0000256" key="7">
    <source>
        <dbReference type="ARBA" id="ARBA00022679"/>
    </source>
</evidence>
<dbReference type="PANTHER" id="PTHR27008">
    <property type="entry name" value="OS04G0122200 PROTEIN"/>
    <property type="match status" value="1"/>
</dbReference>
<dbReference type="SMART" id="SM00369">
    <property type="entry name" value="LRR_TYP"/>
    <property type="match status" value="6"/>
</dbReference>
<evidence type="ECO:0000313" key="23">
    <source>
        <dbReference type="RefSeq" id="XP_021808916.1"/>
    </source>
</evidence>
<keyword evidence="13 20" id="KW-0067">ATP-binding</keyword>
<dbReference type="Gene3D" id="3.30.200.20">
    <property type="entry name" value="Phosphorylase Kinase, domain 1"/>
    <property type="match status" value="1"/>
</dbReference>
<keyword evidence="9" id="KW-0732">Signal</keyword>
<dbReference type="InterPro" id="IPR000719">
    <property type="entry name" value="Prot_kinase_dom"/>
</dbReference>
<dbReference type="GO" id="GO:0005524">
    <property type="term" value="F:ATP binding"/>
    <property type="evidence" value="ECO:0007669"/>
    <property type="project" value="UniProtKB-UniRule"/>
</dbReference>
<dbReference type="InterPro" id="IPR003591">
    <property type="entry name" value="Leu-rich_rpt_typical-subtyp"/>
</dbReference>
<evidence type="ECO:0000256" key="16">
    <source>
        <dbReference type="ARBA" id="ARBA00023170"/>
    </source>
</evidence>
<keyword evidence="22" id="KW-1185">Reference proteome</keyword>
<dbReference type="InterPro" id="IPR051809">
    <property type="entry name" value="Plant_receptor-like_S/T_kinase"/>
</dbReference>
<evidence type="ECO:0000256" key="14">
    <source>
        <dbReference type="ARBA" id="ARBA00022989"/>
    </source>
</evidence>
<evidence type="ECO:0000256" key="5">
    <source>
        <dbReference type="ARBA" id="ARBA00022553"/>
    </source>
</evidence>
<dbReference type="FunFam" id="3.80.10.10:FF:000041">
    <property type="entry name" value="LRR receptor-like serine/threonine-protein kinase ERECTA"/>
    <property type="match status" value="1"/>
</dbReference>
<dbReference type="InterPro" id="IPR032675">
    <property type="entry name" value="LRR_dom_sf"/>
</dbReference>
<dbReference type="Proteomes" id="UP000515124">
    <property type="component" value="Unplaced"/>
</dbReference>
<keyword evidence="12" id="KW-0418">Kinase</keyword>
<comment type="subcellular location">
    <subcellularLocation>
        <location evidence="1">Cell membrane</location>
        <topology evidence="1">Single-pass membrane protein</topology>
    </subcellularLocation>
</comment>
<dbReference type="InterPro" id="IPR001611">
    <property type="entry name" value="Leu-rich_rpt"/>
</dbReference>
<evidence type="ECO:0000256" key="12">
    <source>
        <dbReference type="ARBA" id="ARBA00022777"/>
    </source>
</evidence>
<evidence type="ECO:0000259" key="21">
    <source>
        <dbReference type="PROSITE" id="PS50011"/>
    </source>
</evidence>
<evidence type="ECO:0000256" key="4">
    <source>
        <dbReference type="ARBA" id="ARBA00022527"/>
    </source>
</evidence>
<evidence type="ECO:0000256" key="2">
    <source>
        <dbReference type="ARBA" id="ARBA00012513"/>
    </source>
</evidence>
<keyword evidence="8" id="KW-0812">Transmembrane</keyword>
<dbReference type="PROSITE" id="PS50011">
    <property type="entry name" value="PROTEIN_KINASE_DOM"/>
    <property type="match status" value="1"/>
</dbReference>
<keyword evidence="14" id="KW-1133">Transmembrane helix</keyword>
<dbReference type="RefSeq" id="XP_021808916.1">
    <property type="nucleotide sequence ID" value="XM_021953224.1"/>
</dbReference>
<dbReference type="GO" id="GO:0004674">
    <property type="term" value="F:protein serine/threonine kinase activity"/>
    <property type="evidence" value="ECO:0007669"/>
    <property type="project" value="UniProtKB-KW"/>
</dbReference>
<evidence type="ECO:0000256" key="18">
    <source>
        <dbReference type="ARBA" id="ARBA00047899"/>
    </source>
</evidence>
<dbReference type="Pfam" id="PF13855">
    <property type="entry name" value="LRR_8"/>
    <property type="match status" value="1"/>
</dbReference>
<accession>A0A6P5S5W6</accession>
<dbReference type="Gene3D" id="3.80.10.10">
    <property type="entry name" value="Ribonuclease Inhibitor"/>
    <property type="match status" value="3"/>
</dbReference>
<dbReference type="InterPro" id="IPR011009">
    <property type="entry name" value="Kinase-like_dom_sf"/>
</dbReference>
<dbReference type="PROSITE" id="PS00107">
    <property type="entry name" value="PROTEIN_KINASE_ATP"/>
    <property type="match status" value="1"/>
</dbReference>
<protein>
    <recommendedName>
        <fullName evidence="2">non-specific serine/threonine protein kinase</fullName>
        <ecNumber evidence="2">2.7.11.1</ecNumber>
    </recommendedName>
</protein>
<keyword evidence="15" id="KW-0472">Membrane</keyword>
<keyword evidence="16" id="KW-0675">Receptor</keyword>
<keyword evidence="17" id="KW-0325">Glycoprotein</keyword>
<keyword evidence="10" id="KW-0677">Repeat</keyword>
<dbReference type="PANTHER" id="PTHR27008:SF497">
    <property type="entry name" value="OS11G0695000 PROTEIN"/>
    <property type="match status" value="1"/>
</dbReference>
<proteinExistence type="predicted"/>
<dbReference type="FunFam" id="1.10.510.10:FF:000358">
    <property type="entry name" value="Putative leucine-rich repeat receptor-like serine/threonine-protein kinase"/>
    <property type="match status" value="1"/>
</dbReference>
<dbReference type="Gene3D" id="1.10.510.10">
    <property type="entry name" value="Transferase(Phosphotransferase) domain 1"/>
    <property type="match status" value="1"/>
</dbReference>
<evidence type="ECO:0000256" key="6">
    <source>
        <dbReference type="ARBA" id="ARBA00022614"/>
    </source>
</evidence>
<dbReference type="EC" id="2.7.11.1" evidence="2"/>